<dbReference type="SMART" id="SM00066">
    <property type="entry name" value="GAL4"/>
    <property type="match status" value="1"/>
</dbReference>
<evidence type="ECO:0000256" key="3">
    <source>
        <dbReference type="ARBA" id="ARBA00023242"/>
    </source>
</evidence>
<dbReference type="GO" id="GO:0005634">
    <property type="term" value="C:nucleus"/>
    <property type="evidence" value="ECO:0007669"/>
    <property type="project" value="UniProtKB-SubCell"/>
</dbReference>
<feature type="domain" description="Zn(2)-C6 fungal-type" evidence="5">
    <location>
        <begin position="15"/>
        <end position="45"/>
    </location>
</feature>
<dbReference type="Proteomes" id="UP001310890">
    <property type="component" value="Unassembled WGS sequence"/>
</dbReference>
<evidence type="ECO:0000256" key="4">
    <source>
        <dbReference type="SAM" id="MobiDB-lite"/>
    </source>
</evidence>
<reference evidence="6" key="1">
    <citation type="submission" date="2023-08" db="EMBL/GenBank/DDBJ databases">
        <title>Black Yeasts Isolated from many extreme environments.</title>
        <authorList>
            <person name="Coleine C."/>
            <person name="Stajich J.E."/>
            <person name="Selbmann L."/>
        </authorList>
    </citation>
    <scope>NUCLEOTIDE SEQUENCE</scope>
    <source>
        <strain evidence="6">CCFEE 5401</strain>
    </source>
</reference>
<keyword evidence="3" id="KW-0539">Nucleus</keyword>
<dbReference type="Gene3D" id="4.10.240.10">
    <property type="entry name" value="Zn(2)-C6 fungal-type DNA-binding domain"/>
    <property type="match status" value="1"/>
</dbReference>
<dbReference type="AlphaFoldDB" id="A0AAN7TFN6"/>
<dbReference type="InterPro" id="IPR007219">
    <property type="entry name" value="XnlR_reg_dom"/>
</dbReference>
<organism evidence="6 7">
    <name type="scientific">Meristemomyces frigidus</name>
    <dbReference type="NCBI Taxonomy" id="1508187"/>
    <lineage>
        <taxon>Eukaryota</taxon>
        <taxon>Fungi</taxon>
        <taxon>Dikarya</taxon>
        <taxon>Ascomycota</taxon>
        <taxon>Pezizomycotina</taxon>
        <taxon>Dothideomycetes</taxon>
        <taxon>Dothideomycetidae</taxon>
        <taxon>Mycosphaerellales</taxon>
        <taxon>Teratosphaeriaceae</taxon>
        <taxon>Meristemomyces</taxon>
    </lineage>
</organism>
<dbReference type="PROSITE" id="PS50048">
    <property type="entry name" value="ZN2_CY6_FUNGAL_2"/>
    <property type="match status" value="1"/>
</dbReference>
<dbReference type="PANTHER" id="PTHR31001">
    <property type="entry name" value="UNCHARACTERIZED TRANSCRIPTIONAL REGULATORY PROTEIN"/>
    <property type="match status" value="1"/>
</dbReference>
<dbReference type="GO" id="GO:0000981">
    <property type="term" value="F:DNA-binding transcription factor activity, RNA polymerase II-specific"/>
    <property type="evidence" value="ECO:0007669"/>
    <property type="project" value="InterPro"/>
</dbReference>
<dbReference type="InterPro" id="IPR001138">
    <property type="entry name" value="Zn2Cys6_DnaBD"/>
</dbReference>
<evidence type="ECO:0000256" key="1">
    <source>
        <dbReference type="ARBA" id="ARBA00004123"/>
    </source>
</evidence>
<protein>
    <recommendedName>
        <fullName evidence="5">Zn(2)-C6 fungal-type domain-containing protein</fullName>
    </recommendedName>
</protein>
<keyword evidence="2" id="KW-0479">Metal-binding</keyword>
<feature type="region of interest" description="Disordered" evidence="4">
    <location>
        <begin position="585"/>
        <end position="638"/>
    </location>
</feature>
<dbReference type="Pfam" id="PF04082">
    <property type="entry name" value="Fungal_trans"/>
    <property type="match status" value="1"/>
</dbReference>
<dbReference type="InterPro" id="IPR050613">
    <property type="entry name" value="Sec_Metabolite_Reg"/>
</dbReference>
<evidence type="ECO:0000256" key="2">
    <source>
        <dbReference type="ARBA" id="ARBA00022723"/>
    </source>
</evidence>
<dbReference type="CDD" id="cd00067">
    <property type="entry name" value="GAL4"/>
    <property type="match status" value="1"/>
</dbReference>
<dbReference type="CDD" id="cd12148">
    <property type="entry name" value="fungal_TF_MHR"/>
    <property type="match status" value="1"/>
</dbReference>
<dbReference type="GO" id="GO:0006351">
    <property type="term" value="P:DNA-templated transcription"/>
    <property type="evidence" value="ECO:0007669"/>
    <property type="project" value="InterPro"/>
</dbReference>
<dbReference type="EMBL" id="JAVRRL010000040">
    <property type="protein sequence ID" value="KAK5111328.1"/>
    <property type="molecule type" value="Genomic_DNA"/>
</dbReference>
<dbReference type="SUPFAM" id="SSF57701">
    <property type="entry name" value="Zn2/Cys6 DNA-binding domain"/>
    <property type="match status" value="1"/>
</dbReference>
<evidence type="ECO:0000313" key="6">
    <source>
        <dbReference type="EMBL" id="KAK5111328.1"/>
    </source>
</evidence>
<evidence type="ECO:0000259" key="5">
    <source>
        <dbReference type="PROSITE" id="PS50048"/>
    </source>
</evidence>
<name>A0AAN7TFN6_9PEZI</name>
<accession>A0AAN7TFN6</accession>
<feature type="region of interest" description="Disordered" evidence="4">
    <location>
        <begin position="81"/>
        <end position="117"/>
    </location>
</feature>
<dbReference type="Pfam" id="PF00172">
    <property type="entry name" value="Zn_clus"/>
    <property type="match status" value="1"/>
</dbReference>
<evidence type="ECO:0000313" key="7">
    <source>
        <dbReference type="Proteomes" id="UP001310890"/>
    </source>
</evidence>
<comment type="caution">
    <text evidence="6">The sequence shown here is derived from an EMBL/GenBank/DDBJ whole genome shotgun (WGS) entry which is preliminary data.</text>
</comment>
<comment type="subcellular location">
    <subcellularLocation>
        <location evidence="1">Nucleus</location>
    </subcellularLocation>
</comment>
<proteinExistence type="predicted"/>
<dbReference type="GO" id="GO:0008270">
    <property type="term" value="F:zinc ion binding"/>
    <property type="evidence" value="ECO:0007669"/>
    <property type="project" value="InterPro"/>
</dbReference>
<dbReference type="InterPro" id="IPR036864">
    <property type="entry name" value="Zn2-C6_fun-type_DNA-bd_sf"/>
</dbReference>
<dbReference type="PANTHER" id="PTHR31001:SF77">
    <property type="entry name" value="TRANSCRIPTION FACTOR, PUTATIVE (AFU_ORTHOLOGUE AFUA_3G12940)-RELATED"/>
    <property type="match status" value="1"/>
</dbReference>
<sequence>MPKSTPEQPAKPGKACLGCYRRKLKCSQDEDGCSSCTKADLPCVYPVSDQGVKRKRGPYKKDKAPRERHIEHLVKYLEPQQSGAQMRRQGGQASAEMDDDQPLAKGLHQADIPPDANHEFSKAENLTEHLVEDALAALTQTCSAHHLGHSGEDKQALPFLVGSQPRLRTDPRKLSELSQPQLHQYWQLFVSRVDPVIKLVHCPSLGMRLFTNARSLSVIDPGLRTLCYGICYIAVVSCTAREAHLLFGEGRESLLGRYSHSIEVALADDGDAPSIESLQALVLYMIGIRRKDEGTPISTLFGLARRLAQMLNLNQDPPAACAALESELRRRLWWHLCSLESRGAEELAVRKKSIKEDSNVALPTSYNDIDLSNGMQHRPEPCRGRTDMTPILLLWENQLMMWRIWKVKKSGEGEGIGHDILVEEQKRVFEKTQLHLASTYLQYLHASRPMDWWCLTFHNLFSVKASMMIDNPLSQFPTKKTSNQERLRLLQSSVSVIRLTHATSVDPRAQAWQWYSRSFVQWHSLAVVIAELGHIKNQRLARNAWAVLDPILVNWNKIYARKNEEPAWIHVNTLIARARRMRDVGADSVPDPVNATSVVSRRLEATESSALSPPRTTYPPQDAQALPDPSVHMPSSQGYDLHPGISACSSTAQYAPSLSQTVPMADPTDNASPFSYDASLDITAFDLDHSLDAFDVLGKIDLSAFDAVFGGEMWDLPDLNGDADSLGII</sequence>
<feature type="compositionally biased region" description="Polar residues" evidence="4">
    <location>
        <begin position="606"/>
        <end position="619"/>
    </location>
</feature>
<dbReference type="GO" id="GO:0003677">
    <property type="term" value="F:DNA binding"/>
    <property type="evidence" value="ECO:0007669"/>
    <property type="project" value="InterPro"/>
</dbReference>
<gene>
    <name evidence="6" type="ORF">LTR62_005168</name>
</gene>